<proteinExistence type="inferred from homology"/>
<gene>
    <name evidence="11" type="ORF">AMELA_G00040820</name>
</gene>
<dbReference type="PANTHER" id="PTHR14083:SF1">
    <property type="entry name" value="PROTEIN YIF1B"/>
    <property type="match status" value="1"/>
</dbReference>
<feature type="transmembrane region" description="Helical" evidence="9">
    <location>
        <begin position="166"/>
        <end position="185"/>
    </location>
</feature>
<evidence type="ECO:0000256" key="10">
    <source>
        <dbReference type="SAM" id="MobiDB-lite"/>
    </source>
</evidence>
<comment type="function">
    <text evidence="9">Has a role in transport between endoplasmic reticulum and Golgi.</text>
</comment>
<evidence type="ECO:0000256" key="2">
    <source>
        <dbReference type="ARBA" id="ARBA00022448"/>
    </source>
</evidence>
<dbReference type="GO" id="GO:0005793">
    <property type="term" value="C:endoplasmic reticulum-Golgi intermediate compartment"/>
    <property type="evidence" value="ECO:0007669"/>
    <property type="project" value="UniProtKB-UniRule"/>
</dbReference>
<keyword evidence="12" id="KW-1185">Reference proteome</keyword>
<feature type="region of interest" description="Disordered" evidence="10">
    <location>
        <begin position="32"/>
        <end position="70"/>
    </location>
</feature>
<sequence length="323" mass="36198">MKIAFLTFTNRSRRLIYHIFFVRMDYTNQTGFRQQSRPRMRSPGSDSGEPRQLFDDTSAGQHNSGPGSMDKGGMDYAGHAILSDPMSNLAMAYGSSLASQGKQMMDKNLDRFIPISKLKYYFAVDTVYVGKKLGLLVFPYMHENWEVSYQQDTPVAPRFDINAPDLYIPSMAFITYVLVAGLALGTQNSFSPEILGMQASSALVWLIIEVLAILLSLYLVTVNTDLTTIDLVAISGYKYVGMIVGVLAGLLFGKTGYYLSLFWCCASIFVFTIRTLRLKILSEVAAEGVMVRGAKNQLRMYLTMAIAAAQPMFMYWLTFHLIR</sequence>
<comment type="similarity">
    <text evidence="1 9">Belongs to the YIF1 family.</text>
</comment>
<keyword evidence="4 9" id="KW-0256">Endoplasmic reticulum</keyword>
<dbReference type="GO" id="GO:0000139">
    <property type="term" value="C:Golgi membrane"/>
    <property type="evidence" value="ECO:0007669"/>
    <property type="project" value="UniProtKB-SubCell"/>
</dbReference>
<dbReference type="PANTHER" id="PTHR14083">
    <property type="entry name" value="YIP1 INTERACTING FACTOR HOMOLOG YIF1 PROTEIN"/>
    <property type="match status" value="1"/>
</dbReference>
<evidence type="ECO:0000256" key="3">
    <source>
        <dbReference type="ARBA" id="ARBA00022692"/>
    </source>
</evidence>
<evidence type="ECO:0000256" key="7">
    <source>
        <dbReference type="ARBA" id="ARBA00023034"/>
    </source>
</evidence>
<evidence type="ECO:0000256" key="4">
    <source>
        <dbReference type="ARBA" id="ARBA00022824"/>
    </source>
</evidence>
<evidence type="ECO:0000256" key="6">
    <source>
        <dbReference type="ARBA" id="ARBA00022989"/>
    </source>
</evidence>
<dbReference type="GO" id="GO:0006888">
    <property type="term" value="P:endoplasmic reticulum to Golgi vesicle-mediated transport"/>
    <property type="evidence" value="ECO:0007669"/>
    <property type="project" value="UniProtKB-UniRule"/>
</dbReference>
<dbReference type="InterPro" id="IPR005578">
    <property type="entry name" value="Yif1_fam"/>
</dbReference>
<evidence type="ECO:0000313" key="11">
    <source>
        <dbReference type="EMBL" id="KAF4091737.1"/>
    </source>
</evidence>
<dbReference type="GO" id="GO:0015031">
    <property type="term" value="P:protein transport"/>
    <property type="evidence" value="ECO:0007669"/>
    <property type="project" value="UniProtKB-KW"/>
</dbReference>
<protein>
    <recommendedName>
        <fullName evidence="9">Protein YIF1</fullName>
    </recommendedName>
</protein>
<feature type="transmembrane region" description="Helical" evidence="9">
    <location>
        <begin position="231"/>
        <end position="251"/>
    </location>
</feature>
<evidence type="ECO:0000256" key="9">
    <source>
        <dbReference type="RuleBase" id="RU368073"/>
    </source>
</evidence>
<evidence type="ECO:0000256" key="1">
    <source>
        <dbReference type="ARBA" id="ARBA00009727"/>
    </source>
</evidence>
<dbReference type="Proteomes" id="UP000593565">
    <property type="component" value="Unassembled WGS sequence"/>
</dbReference>
<dbReference type="AlphaFoldDB" id="A0A7J6BB76"/>
<reference evidence="11 12" key="1">
    <citation type="submission" date="2020-02" db="EMBL/GenBank/DDBJ databases">
        <title>A chromosome-scale genome assembly of the black bullhead catfish (Ameiurus melas).</title>
        <authorList>
            <person name="Wen M."/>
            <person name="Zham M."/>
            <person name="Cabau C."/>
            <person name="Klopp C."/>
            <person name="Donnadieu C."/>
            <person name="Roques C."/>
            <person name="Bouchez O."/>
            <person name="Lampietro C."/>
            <person name="Jouanno E."/>
            <person name="Herpin A."/>
            <person name="Louis A."/>
            <person name="Berthelot C."/>
            <person name="Parey E."/>
            <person name="Roest-Crollius H."/>
            <person name="Braasch I."/>
            <person name="Postlethwait J."/>
            <person name="Robinson-Rechavi M."/>
            <person name="Echchiki A."/>
            <person name="Begum T."/>
            <person name="Montfort J."/>
            <person name="Schartl M."/>
            <person name="Bobe J."/>
            <person name="Guiguen Y."/>
        </authorList>
    </citation>
    <scope>NUCLEOTIDE SEQUENCE [LARGE SCALE GENOMIC DNA]</scope>
    <source>
        <strain evidence="11">M_S1</strain>
        <tissue evidence="11">Blood</tissue>
    </source>
</reference>
<evidence type="ECO:0000256" key="8">
    <source>
        <dbReference type="ARBA" id="ARBA00023136"/>
    </source>
</evidence>
<evidence type="ECO:0000313" key="12">
    <source>
        <dbReference type="Proteomes" id="UP000593565"/>
    </source>
</evidence>
<accession>A0A7J6BB76</accession>
<dbReference type="EMBL" id="JAAGNN010000003">
    <property type="protein sequence ID" value="KAF4091737.1"/>
    <property type="molecule type" value="Genomic_DNA"/>
</dbReference>
<dbReference type="Pfam" id="PF03878">
    <property type="entry name" value="YIF1"/>
    <property type="match status" value="1"/>
</dbReference>
<keyword evidence="5 9" id="KW-0653">Protein transport</keyword>
<feature type="transmembrane region" description="Helical" evidence="9">
    <location>
        <begin position="257"/>
        <end position="277"/>
    </location>
</feature>
<dbReference type="GO" id="GO:0030134">
    <property type="term" value="C:COPII-coated ER to Golgi transport vesicle"/>
    <property type="evidence" value="ECO:0007669"/>
    <property type="project" value="TreeGrafter"/>
</dbReference>
<name>A0A7J6BB76_AMEME</name>
<feature type="transmembrane region" description="Helical" evidence="9">
    <location>
        <begin position="197"/>
        <end position="219"/>
    </location>
</feature>
<dbReference type="GO" id="GO:0005789">
    <property type="term" value="C:endoplasmic reticulum membrane"/>
    <property type="evidence" value="ECO:0007669"/>
    <property type="project" value="UniProtKB-SubCell"/>
</dbReference>
<keyword evidence="7 9" id="KW-0333">Golgi apparatus</keyword>
<comment type="caution">
    <text evidence="11">The sequence shown here is derived from an EMBL/GenBank/DDBJ whole genome shotgun (WGS) entry which is preliminary data.</text>
</comment>
<keyword evidence="6 9" id="KW-1133">Transmembrane helix</keyword>
<organism evidence="11 12">
    <name type="scientific">Ameiurus melas</name>
    <name type="common">Black bullhead</name>
    <name type="synonym">Silurus melas</name>
    <dbReference type="NCBI Taxonomy" id="219545"/>
    <lineage>
        <taxon>Eukaryota</taxon>
        <taxon>Metazoa</taxon>
        <taxon>Chordata</taxon>
        <taxon>Craniata</taxon>
        <taxon>Vertebrata</taxon>
        <taxon>Euteleostomi</taxon>
        <taxon>Actinopterygii</taxon>
        <taxon>Neopterygii</taxon>
        <taxon>Teleostei</taxon>
        <taxon>Ostariophysi</taxon>
        <taxon>Siluriformes</taxon>
        <taxon>Ictaluridae</taxon>
        <taxon>Ameiurus</taxon>
    </lineage>
</organism>
<evidence type="ECO:0000256" key="5">
    <source>
        <dbReference type="ARBA" id="ARBA00022927"/>
    </source>
</evidence>
<dbReference type="OrthoDB" id="337750at2759"/>
<feature type="transmembrane region" description="Helical" evidence="9">
    <location>
        <begin position="298"/>
        <end position="317"/>
    </location>
</feature>
<keyword evidence="8 9" id="KW-0472">Membrane</keyword>
<keyword evidence="2 9" id="KW-0813">Transport</keyword>
<keyword evidence="3 9" id="KW-0812">Transmembrane</keyword>
<comment type="subcellular location">
    <subcellularLocation>
        <location evidence="9">Endoplasmic reticulum membrane</location>
        <topology evidence="9">Multi-pass membrane protein</topology>
    </subcellularLocation>
    <subcellularLocation>
        <location evidence="9">Golgi apparatus membrane</location>
        <topology evidence="9">Multi-pass membrane protein</topology>
    </subcellularLocation>
</comment>